<gene>
    <name evidence="1" type="ORF">K0M31_013024</name>
</gene>
<keyword evidence="2" id="KW-1185">Reference proteome</keyword>
<protein>
    <submittedName>
        <fullName evidence="1">Uncharacterized protein</fullName>
    </submittedName>
</protein>
<proteinExistence type="predicted"/>
<reference evidence="1" key="1">
    <citation type="submission" date="2021-10" db="EMBL/GenBank/DDBJ databases">
        <title>Melipona bicolor Genome sequencing and assembly.</title>
        <authorList>
            <person name="Araujo N.S."/>
            <person name="Arias M.C."/>
        </authorList>
    </citation>
    <scope>NUCLEOTIDE SEQUENCE</scope>
    <source>
        <strain evidence="1">USP_2M_L1-L4_2017</strain>
        <tissue evidence="1">Whole body</tissue>
    </source>
</reference>
<dbReference type="EMBL" id="JAHYIQ010000035">
    <property type="protein sequence ID" value="KAK1119601.1"/>
    <property type="molecule type" value="Genomic_DNA"/>
</dbReference>
<dbReference type="Proteomes" id="UP001177670">
    <property type="component" value="Unassembled WGS sequence"/>
</dbReference>
<sequence>MVQTHLGEQGGSARLLYSSLIGKAKETVKQAGWGLILIEGYAAGNNRQLAEHQSPMRLGFADNRLSGDGKWRSGRYRGVKTPSGNGQPCYESLVGVTATLLEERIRRARWKEERVSMPAGIID</sequence>
<organism evidence="1 2">
    <name type="scientific">Melipona bicolor</name>
    <dbReference type="NCBI Taxonomy" id="60889"/>
    <lineage>
        <taxon>Eukaryota</taxon>
        <taxon>Metazoa</taxon>
        <taxon>Ecdysozoa</taxon>
        <taxon>Arthropoda</taxon>
        <taxon>Hexapoda</taxon>
        <taxon>Insecta</taxon>
        <taxon>Pterygota</taxon>
        <taxon>Neoptera</taxon>
        <taxon>Endopterygota</taxon>
        <taxon>Hymenoptera</taxon>
        <taxon>Apocrita</taxon>
        <taxon>Aculeata</taxon>
        <taxon>Apoidea</taxon>
        <taxon>Anthophila</taxon>
        <taxon>Apidae</taxon>
        <taxon>Melipona</taxon>
    </lineage>
</organism>
<name>A0AA40KGJ0_9HYME</name>
<evidence type="ECO:0000313" key="2">
    <source>
        <dbReference type="Proteomes" id="UP001177670"/>
    </source>
</evidence>
<dbReference type="AlphaFoldDB" id="A0AA40KGJ0"/>
<accession>A0AA40KGJ0</accession>
<comment type="caution">
    <text evidence="1">The sequence shown here is derived from an EMBL/GenBank/DDBJ whole genome shotgun (WGS) entry which is preliminary data.</text>
</comment>
<evidence type="ECO:0000313" key="1">
    <source>
        <dbReference type="EMBL" id="KAK1119601.1"/>
    </source>
</evidence>